<evidence type="ECO:0000313" key="4">
    <source>
        <dbReference type="EMBL" id="KAI6650328.1"/>
    </source>
</evidence>
<dbReference type="SMART" id="SM00175">
    <property type="entry name" value="RAB"/>
    <property type="match status" value="1"/>
</dbReference>
<evidence type="ECO:0000256" key="2">
    <source>
        <dbReference type="ARBA" id="ARBA00022741"/>
    </source>
</evidence>
<dbReference type="InterPro" id="IPR001806">
    <property type="entry name" value="Small_GTPase"/>
</dbReference>
<dbReference type="SMART" id="SM00173">
    <property type="entry name" value="RAS"/>
    <property type="match status" value="1"/>
</dbReference>
<feature type="region of interest" description="Disordered" evidence="3">
    <location>
        <begin position="186"/>
        <end position="207"/>
    </location>
</feature>
<dbReference type="PANTHER" id="PTHR47978">
    <property type="match status" value="1"/>
</dbReference>
<dbReference type="EMBL" id="JAKMXF010000312">
    <property type="protein sequence ID" value="KAI6650328.1"/>
    <property type="molecule type" value="Genomic_DNA"/>
</dbReference>
<dbReference type="AlphaFoldDB" id="A0AAV7JNB5"/>
<protein>
    <submittedName>
        <fullName evidence="4">Ras-related protein Rab-30-like</fullName>
    </submittedName>
</protein>
<gene>
    <name evidence="4" type="ORF">LOD99_6005</name>
</gene>
<dbReference type="GO" id="GO:0005525">
    <property type="term" value="F:GTP binding"/>
    <property type="evidence" value="ECO:0007669"/>
    <property type="project" value="InterPro"/>
</dbReference>
<dbReference type="PROSITE" id="PS51419">
    <property type="entry name" value="RAB"/>
    <property type="match status" value="1"/>
</dbReference>
<keyword evidence="2" id="KW-0547">Nucleotide-binding</keyword>
<reference evidence="4 5" key="1">
    <citation type="journal article" date="2023" name="BMC Biol.">
        <title>The compact genome of the sponge Oopsacas minuta (Hexactinellida) is lacking key metazoan core genes.</title>
        <authorList>
            <person name="Santini S."/>
            <person name="Schenkelaars Q."/>
            <person name="Jourda C."/>
            <person name="Duchesne M."/>
            <person name="Belahbib H."/>
            <person name="Rocher C."/>
            <person name="Selva M."/>
            <person name="Riesgo A."/>
            <person name="Vervoort M."/>
            <person name="Leys S.P."/>
            <person name="Kodjabachian L."/>
            <person name="Le Bivic A."/>
            <person name="Borchiellini C."/>
            <person name="Claverie J.M."/>
            <person name="Renard E."/>
        </authorList>
    </citation>
    <scope>NUCLEOTIDE SEQUENCE [LARGE SCALE GENOMIC DNA]</scope>
    <source>
        <strain evidence="4">SPO-2</strain>
    </source>
</reference>
<dbReference type="GO" id="GO:0003924">
    <property type="term" value="F:GTPase activity"/>
    <property type="evidence" value="ECO:0007669"/>
    <property type="project" value="InterPro"/>
</dbReference>
<dbReference type="SMART" id="SM00174">
    <property type="entry name" value="RHO"/>
    <property type="match status" value="1"/>
</dbReference>
<keyword evidence="5" id="KW-1185">Reference proteome</keyword>
<evidence type="ECO:0000256" key="1">
    <source>
        <dbReference type="ARBA" id="ARBA00006270"/>
    </source>
</evidence>
<comment type="caution">
    <text evidence="4">The sequence shown here is derived from an EMBL/GenBank/DDBJ whole genome shotgun (WGS) entry which is preliminary data.</text>
</comment>
<dbReference type="PRINTS" id="PR00449">
    <property type="entry name" value="RASTRNSFRMNG"/>
</dbReference>
<evidence type="ECO:0000313" key="5">
    <source>
        <dbReference type="Proteomes" id="UP001165289"/>
    </source>
</evidence>
<evidence type="ECO:0000256" key="3">
    <source>
        <dbReference type="SAM" id="MobiDB-lite"/>
    </source>
</evidence>
<dbReference type="SUPFAM" id="SSF52540">
    <property type="entry name" value="P-loop containing nucleoside triphosphate hydrolases"/>
    <property type="match status" value="1"/>
</dbReference>
<dbReference type="Pfam" id="PF00071">
    <property type="entry name" value="Ras"/>
    <property type="match status" value="1"/>
</dbReference>
<sequence>MATEQDLTSTKPSVHRVILLGDSGVGKTSMFYRIKDGIFRDAGVSTTQIAEFDKHFRNTQGEVTIQFVDTCGFETYHSSIPPSLLRNVHVVLFIYALDDSSSFLHLQHWYEETFEVVPEFLANKIIKFMVGNKSDLPRRVKKDQVTDNCSNRYGVIEENIFEVSAKEGTNIDELCNKISECFAPQKRTPKPKPKLPNETRVPTCRCS</sequence>
<dbReference type="CDD" id="cd00154">
    <property type="entry name" value="Rab"/>
    <property type="match status" value="1"/>
</dbReference>
<dbReference type="InterPro" id="IPR027417">
    <property type="entry name" value="P-loop_NTPase"/>
</dbReference>
<dbReference type="Gene3D" id="3.40.50.300">
    <property type="entry name" value="P-loop containing nucleotide triphosphate hydrolases"/>
    <property type="match status" value="1"/>
</dbReference>
<comment type="similarity">
    <text evidence="1">Belongs to the small GTPase superfamily. Rab family.</text>
</comment>
<proteinExistence type="inferred from homology"/>
<dbReference type="Proteomes" id="UP001165289">
    <property type="component" value="Unassembled WGS sequence"/>
</dbReference>
<name>A0AAV7JNB5_9METZ</name>
<accession>A0AAV7JNB5</accession>
<organism evidence="4 5">
    <name type="scientific">Oopsacas minuta</name>
    <dbReference type="NCBI Taxonomy" id="111878"/>
    <lineage>
        <taxon>Eukaryota</taxon>
        <taxon>Metazoa</taxon>
        <taxon>Porifera</taxon>
        <taxon>Hexactinellida</taxon>
        <taxon>Hexasterophora</taxon>
        <taxon>Lyssacinosida</taxon>
        <taxon>Leucopsacidae</taxon>
        <taxon>Oopsacas</taxon>
    </lineage>
</organism>